<keyword evidence="1" id="KW-0732">Signal</keyword>
<dbReference type="EMBL" id="JAPFFF010000001">
    <property type="protein sequence ID" value="KAK8899664.1"/>
    <property type="molecule type" value="Genomic_DNA"/>
</dbReference>
<evidence type="ECO:0000313" key="2">
    <source>
        <dbReference type="EMBL" id="KAK8899664.1"/>
    </source>
</evidence>
<feature type="chain" id="PRO_5046387745" evidence="1">
    <location>
        <begin position="18"/>
        <end position="113"/>
    </location>
</feature>
<comment type="caution">
    <text evidence="2">The sequence shown here is derived from an EMBL/GenBank/DDBJ whole genome shotgun (WGS) entry which is preliminary data.</text>
</comment>
<organism evidence="2 3">
    <name type="scientific">Tritrichomonas musculus</name>
    <dbReference type="NCBI Taxonomy" id="1915356"/>
    <lineage>
        <taxon>Eukaryota</taxon>
        <taxon>Metamonada</taxon>
        <taxon>Parabasalia</taxon>
        <taxon>Tritrichomonadida</taxon>
        <taxon>Tritrichomonadidae</taxon>
        <taxon>Tritrichomonas</taxon>
    </lineage>
</organism>
<dbReference type="Proteomes" id="UP001470230">
    <property type="component" value="Unassembled WGS sequence"/>
</dbReference>
<gene>
    <name evidence="2" type="ORF">M9Y10_001986</name>
</gene>
<protein>
    <submittedName>
        <fullName evidence="2">Uncharacterized protein</fullName>
    </submittedName>
</protein>
<reference evidence="2 3" key="1">
    <citation type="submission" date="2024-04" db="EMBL/GenBank/DDBJ databases">
        <title>Tritrichomonas musculus Genome.</title>
        <authorList>
            <person name="Alves-Ferreira E."/>
            <person name="Grigg M."/>
            <person name="Lorenzi H."/>
            <person name="Galac M."/>
        </authorList>
    </citation>
    <scope>NUCLEOTIDE SEQUENCE [LARGE SCALE GENOMIC DNA]</scope>
    <source>
        <strain evidence="2 3">EAF2021</strain>
    </source>
</reference>
<keyword evidence="3" id="KW-1185">Reference proteome</keyword>
<evidence type="ECO:0000256" key="1">
    <source>
        <dbReference type="SAM" id="SignalP"/>
    </source>
</evidence>
<sequence length="113" mass="12785">MILLHFFLISLCRSAKEGPVQTPAAYPLSVSTRLMNIIGNTKCDSQGPTCPQDNFEKECWSDNDNATFSYTFKGIQFLIYGRHNKASKFNLFVDNEDLGEIIERKSDDKTIAL</sequence>
<feature type="signal peptide" evidence="1">
    <location>
        <begin position="1"/>
        <end position="17"/>
    </location>
</feature>
<accession>A0ABR2L8H5</accession>
<proteinExistence type="predicted"/>
<evidence type="ECO:0000313" key="3">
    <source>
        <dbReference type="Proteomes" id="UP001470230"/>
    </source>
</evidence>
<name>A0ABR2L8H5_9EUKA</name>